<dbReference type="InterPro" id="IPR012433">
    <property type="entry name" value="Imm11"/>
</dbReference>
<dbReference type="Pfam" id="PF07791">
    <property type="entry name" value="Imm11"/>
    <property type="match status" value="1"/>
</dbReference>
<feature type="domain" description="Immunity MXAN-0049 protein" evidence="1">
    <location>
        <begin position="42"/>
        <end position="187"/>
    </location>
</feature>
<name>A0A7H0LJU4_9SPHN</name>
<dbReference type="KEGG" id="spap:H3Z74_01440"/>
<dbReference type="Proteomes" id="UP000516148">
    <property type="component" value="Chromosome"/>
</dbReference>
<dbReference type="AlphaFoldDB" id="A0A7H0LJU4"/>
<accession>A0A7H0LJU4</accession>
<organism evidence="2 3">
    <name type="scientific">Sphingomonas alpina</name>
    <dbReference type="NCBI Taxonomy" id="653931"/>
    <lineage>
        <taxon>Bacteria</taxon>
        <taxon>Pseudomonadati</taxon>
        <taxon>Pseudomonadota</taxon>
        <taxon>Alphaproteobacteria</taxon>
        <taxon>Sphingomonadales</taxon>
        <taxon>Sphingomonadaceae</taxon>
        <taxon>Sphingomonas</taxon>
    </lineage>
</organism>
<keyword evidence="3" id="KW-1185">Reference proteome</keyword>
<evidence type="ECO:0000313" key="2">
    <source>
        <dbReference type="EMBL" id="QNQ09947.1"/>
    </source>
</evidence>
<dbReference type="EMBL" id="CP061038">
    <property type="protein sequence ID" value="QNQ09947.1"/>
    <property type="molecule type" value="Genomic_DNA"/>
</dbReference>
<sequence>MAWLRCDSILIEDCPTLEWDERSKDWLKTVRAKQRQPLEALPPEHPDHVWQFGGPSGIPYPESPAFPLVTSVVHSVGPLPDHSPPAGASSRFKDAVERFEPGVHQFFPMEVLLEDGTVDKSRWLMHICNRVDAIALEHCADVYEYRPKPDQHPGWYYYRSNFDSRTRIAVRKSMISGKALWYDLRLQRFFLGQELGQFLIENGFRGYDLPCDGLGRSQHVEEV</sequence>
<dbReference type="RefSeq" id="WP_187762255.1">
    <property type="nucleotide sequence ID" value="NZ_CP061038.1"/>
</dbReference>
<protein>
    <recommendedName>
        <fullName evidence="1">Immunity MXAN-0049 protein domain-containing protein</fullName>
    </recommendedName>
</protein>
<proteinExistence type="predicted"/>
<reference evidence="2 3" key="1">
    <citation type="submission" date="2020-09" db="EMBL/GenBank/DDBJ databases">
        <title>Sphingomonas sp., a new species isolated from pork steak.</title>
        <authorList>
            <person name="Heidler von Heilborn D."/>
        </authorList>
    </citation>
    <scope>NUCLEOTIDE SEQUENCE [LARGE SCALE GENOMIC DNA]</scope>
    <source>
        <strain evidence="3">S8-3T</strain>
    </source>
</reference>
<evidence type="ECO:0000313" key="3">
    <source>
        <dbReference type="Proteomes" id="UP000516148"/>
    </source>
</evidence>
<evidence type="ECO:0000259" key="1">
    <source>
        <dbReference type="Pfam" id="PF07791"/>
    </source>
</evidence>
<gene>
    <name evidence="2" type="ORF">H3Z74_01440</name>
</gene>